<evidence type="ECO:0000313" key="3">
    <source>
        <dbReference type="Proteomes" id="UP000076580"/>
    </source>
</evidence>
<protein>
    <submittedName>
        <fullName evidence="2">Uncharacterized protein</fullName>
    </submittedName>
</protein>
<gene>
    <name evidence="2" type="ORF">DCS_05813</name>
</gene>
<dbReference type="AlphaFoldDB" id="A0A151GNV8"/>
<keyword evidence="1" id="KW-0732">Signal</keyword>
<accession>A0A151GNV8</accession>
<evidence type="ECO:0000256" key="1">
    <source>
        <dbReference type="SAM" id="SignalP"/>
    </source>
</evidence>
<reference evidence="2 3" key="1">
    <citation type="journal article" date="2016" name="Sci. Rep.">
        <title>Insights into Adaptations to a Near-Obligate Nematode Endoparasitic Lifestyle from the Finished Genome of Drechmeria coniospora.</title>
        <authorList>
            <person name="Zhang L."/>
            <person name="Zhou Z."/>
            <person name="Guo Q."/>
            <person name="Fokkens L."/>
            <person name="Miskei M."/>
            <person name="Pocsi I."/>
            <person name="Zhang W."/>
            <person name="Chen M."/>
            <person name="Wang L."/>
            <person name="Sun Y."/>
            <person name="Donzelli B.G."/>
            <person name="Gibson D.M."/>
            <person name="Nelson D.R."/>
            <person name="Luo J.G."/>
            <person name="Rep M."/>
            <person name="Liu H."/>
            <person name="Yang S."/>
            <person name="Wang J."/>
            <person name="Krasnoff S.B."/>
            <person name="Xu Y."/>
            <person name="Molnar I."/>
            <person name="Lin M."/>
        </authorList>
    </citation>
    <scope>NUCLEOTIDE SEQUENCE [LARGE SCALE GENOMIC DNA]</scope>
    <source>
        <strain evidence="2 3">ARSEF 6962</strain>
    </source>
</reference>
<name>A0A151GNV8_DRECN</name>
<feature type="signal peptide" evidence="1">
    <location>
        <begin position="1"/>
        <end position="25"/>
    </location>
</feature>
<evidence type="ECO:0000313" key="2">
    <source>
        <dbReference type="EMBL" id="KYK58795.1"/>
    </source>
</evidence>
<dbReference type="Proteomes" id="UP000076580">
    <property type="component" value="Chromosome 02"/>
</dbReference>
<comment type="caution">
    <text evidence="2">The sequence shown here is derived from an EMBL/GenBank/DDBJ whole genome shotgun (WGS) entry which is preliminary data.</text>
</comment>
<dbReference type="GeneID" id="63718456"/>
<organism evidence="2 3">
    <name type="scientific">Drechmeria coniospora</name>
    <name type="common">Nematophagous fungus</name>
    <name type="synonym">Meria coniospora</name>
    <dbReference type="NCBI Taxonomy" id="98403"/>
    <lineage>
        <taxon>Eukaryota</taxon>
        <taxon>Fungi</taxon>
        <taxon>Dikarya</taxon>
        <taxon>Ascomycota</taxon>
        <taxon>Pezizomycotina</taxon>
        <taxon>Sordariomycetes</taxon>
        <taxon>Hypocreomycetidae</taxon>
        <taxon>Hypocreales</taxon>
        <taxon>Ophiocordycipitaceae</taxon>
        <taxon>Drechmeria</taxon>
    </lineage>
</organism>
<feature type="chain" id="PRO_5007580834" evidence="1">
    <location>
        <begin position="26"/>
        <end position="1207"/>
    </location>
</feature>
<dbReference type="RefSeq" id="XP_040658147.1">
    <property type="nucleotide sequence ID" value="XM_040803114.1"/>
</dbReference>
<dbReference type="InParanoid" id="A0A151GNV8"/>
<sequence length="1207" mass="119915">MSSATSNSWLGLIIALFLFTRTGQSLQEGISSGEANSYGSRKSTTWPTTLYDGVVAKNTISAIAADKHLRQTYMAILSMCIDASRNLAEIYGVPELDAISDDLDRHLRQVNVNTEVEYRLDLRKRRSTTGTDEDTNLAKRQGLIGGLLSGLVGGGNGGKQSAAGPGGKGIGGIISNAATNIFGNVLNMSGPALVRAGFFGGVGAGEGAAQGLDLLSADLSKSAGATVAEENGMQKKGLNPMIEQAAMALTATAVKALRMSNIFQLPPLGPVAAAAGSGLGSGAASGLNLTLRNLGPPANASDLASIAGSFAFGASKSLAENVKIGGASLTALLPNDLGPAALEIGRGLGAGAASGLKLGSNTNVPPPPPASQSDVPGIARTFSFGLSEAVARNIDKNSLSLGSVVPNLGDTVLNIGNGLGTGAAAGLKLINSTNAAPPQPVSSSDIPGLARTLSFGLSKAVADNINPGSISLGNFIPDIGGTVLGVADGLGTGAALGLKLTNDVNIAPPPPASSSVPDLARTFAFGLSKAVTENLNTSSLNIGSMIPDFGDAVLGAGSGLGSGAAAGLKLTSNVNLAPPTPSSSSDIPGIARTFAFGLSKAVADNFNTSGVNIASALPDVGAAALSVGQGIGSGAAMGLKLTTKDLAPPPPTSLSDLTRIAGTFAFGLSKSVVDGANLSSMNLGSMLPEINLGNAALTLGAGLGGGAAMGLKLTTKDLLPPPPTSSSDVPNIAGRFAFGLSKAVADNLNVSSMSLSSVLPSVDVGAAALSVGTGLGSGAAQGLKLTNNADVPPPPESPGDIPRIAGRLVFGLSKAVTDNLNTTDLIGRAAGIGGIGGLDMTETLRKFGAQAASGLGKGIGGGAAVGLGLQPDTPAPPGLPDADGTLDVGGIAQAFASGLTSRFLANGTASNAINSFSGDGKSIAGLTSSLDFGRITGGLARGLLAGAGDGIEAIGGINALINGTTTMPTGTLTETKTTFNDSVGGAATGFGQGLGSSGVITAQKLLARGVDLNPLFSNAARGAKRDISGRMIAFSRRQAELPAGAQSGVNLNLSRLLSAESVSSIGQKVLDVLGSEGIGGLGLIAFGLTKSMSINPGGFDERTAGFLKALIPRGTIRVVNGLNSYEIDGDAISKSSGASISDTVSINGTGIIKFVVFVGLHDGSIIGNAYAVREFNVVDALAEDGQLRYWGRKRLLLWAFEKSFVNA</sequence>
<proteinExistence type="predicted"/>
<dbReference type="EMBL" id="LAYC01000002">
    <property type="protein sequence ID" value="KYK58795.1"/>
    <property type="molecule type" value="Genomic_DNA"/>
</dbReference>
<keyword evidence="3" id="KW-1185">Reference proteome</keyword>